<dbReference type="RefSeq" id="WP_193537755.1">
    <property type="nucleotide sequence ID" value="NZ_JADCLJ010000022.1"/>
</dbReference>
<dbReference type="SUPFAM" id="SSF55729">
    <property type="entry name" value="Acyl-CoA N-acyltransferases (Nat)"/>
    <property type="match status" value="1"/>
</dbReference>
<dbReference type="Gene3D" id="3.40.630.30">
    <property type="match status" value="1"/>
</dbReference>
<evidence type="ECO:0000313" key="2">
    <source>
        <dbReference type="EMBL" id="MBE4909277.1"/>
    </source>
</evidence>
<dbReference type="InterPro" id="IPR000182">
    <property type="entry name" value="GNAT_dom"/>
</dbReference>
<organism evidence="2 3">
    <name type="scientific">Litchfieldia luteola</name>
    <dbReference type="NCBI Taxonomy" id="682179"/>
    <lineage>
        <taxon>Bacteria</taxon>
        <taxon>Bacillati</taxon>
        <taxon>Bacillota</taxon>
        <taxon>Bacilli</taxon>
        <taxon>Bacillales</taxon>
        <taxon>Bacillaceae</taxon>
        <taxon>Litchfieldia</taxon>
    </lineage>
</organism>
<proteinExistence type="predicted"/>
<accession>A0ABR9QLA0</accession>
<dbReference type="InterPro" id="IPR016181">
    <property type="entry name" value="Acyl_CoA_acyltransferase"/>
</dbReference>
<sequence>MELVLTNDLAIKIEKSEIDCLYSRLSAIQARVGNPMGVSIEKFGQATAFSVKNIPGPAFNTVKGLSAGDEDYIEDILNFYKEKDIPVRFELPPAQVSKELLSYLSKKGFLQTDFHSSLYSALDTECEEGDELIHVRELDKSEYDLFGELYIQGFQMPSFLKSAIAENNEVLYNIDGWKFYLATFEKESAGIGVLFHKDGIATLAAATTVPEYRNKGVQTALLKGRINQAIRQNCNLVVGQARYGSISQNNMERVGLKIAYTKAIWTMG</sequence>
<dbReference type="Proteomes" id="UP001516662">
    <property type="component" value="Unassembled WGS sequence"/>
</dbReference>
<dbReference type="PROSITE" id="PS51186">
    <property type="entry name" value="GNAT"/>
    <property type="match status" value="1"/>
</dbReference>
<feature type="domain" description="N-acetyltransferase" evidence="1">
    <location>
        <begin position="133"/>
        <end position="268"/>
    </location>
</feature>
<protein>
    <submittedName>
        <fullName evidence="2">GNAT family N-acetyltransferase</fullName>
    </submittedName>
</protein>
<comment type="caution">
    <text evidence="2">The sequence shown here is derived from an EMBL/GenBank/DDBJ whole genome shotgun (WGS) entry which is preliminary data.</text>
</comment>
<evidence type="ECO:0000313" key="3">
    <source>
        <dbReference type="Proteomes" id="UP001516662"/>
    </source>
</evidence>
<gene>
    <name evidence="2" type="ORF">IMZ08_14600</name>
</gene>
<dbReference type="EMBL" id="JADCLJ010000022">
    <property type="protein sequence ID" value="MBE4909277.1"/>
    <property type="molecule type" value="Genomic_DNA"/>
</dbReference>
<name>A0ABR9QLA0_9BACI</name>
<keyword evidence="3" id="KW-1185">Reference proteome</keyword>
<evidence type="ECO:0000259" key="1">
    <source>
        <dbReference type="PROSITE" id="PS51186"/>
    </source>
</evidence>
<reference evidence="2 3" key="1">
    <citation type="submission" date="2020-10" db="EMBL/GenBank/DDBJ databases">
        <title>Bacillus sp. HD4P25, an endophyte from a halophyte.</title>
        <authorList>
            <person name="Sun J.-Q."/>
        </authorList>
    </citation>
    <scope>NUCLEOTIDE SEQUENCE [LARGE SCALE GENOMIC DNA]</scope>
    <source>
        <strain evidence="2 3">YIM 93174</strain>
    </source>
</reference>